<dbReference type="AlphaFoldDB" id="A0A382P0G9"/>
<evidence type="ECO:0000313" key="1">
    <source>
        <dbReference type="EMBL" id="SVC66360.1"/>
    </source>
</evidence>
<gene>
    <name evidence="1" type="ORF">METZ01_LOCUS319214</name>
</gene>
<sequence length="23" mass="2651">MNHIYQNFKNLPAVIVIPDLLTP</sequence>
<accession>A0A382P0G9</accession>
<proteinExistence type="predicted"/>
<reference evidence="1" key="1">
    <citation type="submission" date="2018-05" db="EMBL/GenBank/DDBJ databases">
        <authorList>
            <person name="Lanie J.A."/>
            <person name="Ng W.-L."/>
            <person name="Kazmierczak K.M."/>
            <person name="Andrzejewski T.M."/>
            <person name="Davidsen T.M."/>
            <person name="Wayne K.J."/>
            <person name="Tettelin H."/>
            <person name="Glass J.I."/>
            <person name="Rusch D."/>
            <person name="Podicherti R."/>
            <person name="Tsui H.-C.T."/>
            <person name="Winkler M.E."/>
        </authorList>
    </citation>
    <scope>NUCLEOTIDE SEQUENCE</scope>
</reference>
<protein>
    <submittedName>
        <fullName evidence="1">Uncharacterized protein</fullName>
    </submittedName>
</protein>
<organism evidence="1">
    <name type="scientific">marine metagenome</name>
    <dbReference type="NCBI Taxonomy" id="408172"/>
    <lineage>
        <taxon>unclassified sequences</taxon>
        <taxon>metagenomes</taxon>
        <taxon>ecological metagenomes</taxon>
    </lineage>
</organism>
<dbReference type="EMBL" id="UINC01103743">
    <property type="protein sequence ID" value="SVC66360.1"/>
    <property type="molecule type" value="Genomic_DNA"/>
</dbReference>
<name>A0A382P0G9_9ZZZZ</name>
<feature type="non-terminal residue" evidence="1">
    <location>
        <position position="23"/>
    </location>
</feature>